<dbReference type="AlphaFoldDB" id="A0A7I7YVE6"/>
<proteinExistence type="predicted"/>
<accession>A0A7I7YVE6</accession>
<evidence type="ECO:0000256" key="1">
    <source>
        <dbReference type="SAM" id="SignalP"/>
    </source>
</evidence>
<evidence type="ECO:0008006" key="4">
    <source>
        <dbReference type="Google" id="ProtNLM"/>
    </source>
</evidence>
<dbReference type="EMBL" id="AP022614">
    <property type="protein sequence ID" value="BBZ45277.1"/>
    <property type="molecule type" value="Genomic_DNA"/>
</dbReference>
<organism evidence="2 3">
    <name type="scientific">Mycobacterium parmense</name>
    <dbReference type="NCBI Taxonomy" id="185642"/>
    <lineage>
        <taxon>Bacteria</taxon>
        <taxon>Bacillati</taxon>
        <taxon>Actinomycetota</taxon>
        <taxon>Actinomycetes</taxon>
        <taxon>Mycobacteriales</taxon>
        <taxon>Mycobacteriaceae</taxon>
        <taxon>Mycobacterium</taxon>
        <taxon>Mycobacterium simiae complex</taxon>
    </lineage>
</organism>
<keyword evidence="3" id="KW-1185">Reference proteome</keyword>
<keyword evidence="1" id="KW-0732">Signal</keyword>
<evidence type="ECO:0000313" key="3">
    <source>
        <dbReference type="Proteomes" id="UP000467105"/>
    </source>
</evidence>
<evidence type="ECO:0000313" key="2">
    <source>
        <dbReference type="EMBL" id="BBZ45277.1"/>
    </source>
</evidence>
<protein>
    <recommendedName>
        <fullName evidence="4">Lipoprotein LppJ</fullName>
    </recommendedName>
</protein>
<dbReference type="Proteomes" id="UP000467105">
    <property type="component" value="Chromosome"/>
</dbReference>
<feature type="signal peptide" evidence="1">
    <location>
        <begin position="1"/>
        <end position="22"/>
    </location>
</feature>
<name>A0A7I7YVE6_9MYCO</name>
<feature type="chain" id="PRO_5039636294" description="Lipoprotein LppJ" evidence="1">
    <location>
        <begin position="23"/>
        <end position="171"/>
    </location>
</feature>
<sequence length="171" mass="18382">MRRSAITYLVAAMLAIALQSCSAIRNVSEGVTNPMTPDQSKAQVIDAAREIATTLALKNVSGNFKRESCNDQAVAPFRGRVVLDYEHAPTLEASQAEIQQMVTTLKQHGWQAPGDFHTHAPALSKRGATAVFDPYSPVQNAGGSITIYGECKDMTTKENTNPEPIPPGELA</sequence>
<gene>
    <name evidence="2" type="ORF">MPRM_25580</name>
</gene>
<reference evidence="2 3" key="1">
    <citation type="journal article" date="2019" name="Emerg. Microbes Infect.">
        <title>Comprehensive subspecies identification of 175 nontuberculous mycobacteria species based on 7547 genomic profiles.</title>
        <authorList>
            <person name="Matsumoto Y."/>
            <person name="Kinjo T."/>
            <person name="Motooka D."/>
            <person name="Nabeya D."/>
            <person name="Jung N."/>
            <person name="Uechi K."/>
            <person name="Horii T."/>
            <person name="Iida T."/>
            <person name="Fujita J."/>
            <person name="Nakamura S."/>
        </authorList>
    </citation>
    <scope>NUCLEOTIDE SEQUENCE [LARGE SCALE GENOMIC DNA]</scope>
    <source>
        <strain evidence="2 3">JCM 14742</strain>
    </source>
</reference>
<dbReference type="PROSITE" id="PS51257">
    <property type="entry name" value="PROKAR_LIPOPROTEIN"/>
    <property type="match status" value="1"/>
</dbReference>